<evidence type="ECO:0000313" key="2">
    <source>
        <dbReference type="Proteomes" id="UP000542353"/>
    </source>
</evidence>
<dbReference type="AlphaFoldDB" id="A0A7W7Z2P6"/>
<dbReference type="RefSeq" id="WP_184256154.1">
    <property type="nucleotide sequence ID" value="NZ_JACHIH010000007.1"/>
</dbReference>
<sequence>MATTTIRHSELSRTAPWVTRMLAAAPGRTRQNDDDDDDVIDIETGYEPAIAADDS</sequence>
<reference evidence="1 2" key="1">
    <citation type="submission" date="2020-08" db="EMBL/GenBank/DDBJ databases">
        <title>Genomic Encyclopedia of Type Strains, Phase IV (KMG-IV): sequencing the most valuable type-strain genomes for metagenomic binning, comparative biology and taxonomic classification.</title>
        <authorList>
            <person name="Goeker M."/>
        </authorList>
    </citation>
    <scope>NUCLEOTIDE SEQUENCE [LARGE SCALE GENOMIC DNA]</scope>
    <source>
        <strain evidence="1 2">DSM 12706</strain>
    </source>
</reference>
<dbReference type="EMBL" id="JACHIH010000007">
    <property type="protein sequence ID" value="MBB5046854.1"/>
    <property type="molecule type" value="Genomic_DNA"/>
</dbReference>
<proteinExistence type="predicted"/>
<comment type="caution">
    <text evidence="1">The sequence shown here is derived from an EMBL/GenBank/DDBJ whole genome shotgun (WGS) entry which is preliminary data.</text>
</comment>
<protein>
    <submittedName>
        <fullName evidence="1">Uncharacterized protein</fullName>
    </submittedName>
</protein>
<gene>
    <name evidence="1" type="ORF">HNR60_001603</name>
</gene>
<evidence type="ECO:0000313" key="1">
    <source>
        <dbReference type="EMBL" id="MBB5046854.1"/>
    </source>
</evidence>
<dbReference type="Proteomes" id="UP000542353">
    <property type="component" value="Unassembled WGS sequence"/>
</dbReference>
<organism evidence="1 2">
    <name type="scientific">Rhodopseudomonas rhenobacensis</name>
    <dbReference type="NCBI Taxonomy" id="87461"/>
    <lineage>
        <taxon>Bacteria</taxon>
        <taxon>Pseudomonadati</taxon>
        <taxon>Pseudomonadota</taxon>
        <taxon>Alphaproteobacteria</taxon>
        <taxon>Hyphomicrobiales</taxon>
        <taxon>Nitrobacteraceae</taxon>
        <taxon>Rhodopseudomonas</taxon>
    </lineage>
</organism>
<keyword evidence="2" id="KW-1185">Reference proteome</keyword>
<accession>A0A7W7Z2P6</accession>
<name>A0A7W7Z2P6_9BRAD</name>